<dbReference type="SUPFAM" id="SSF55073">
    <property type="entry name" value="Nucleotide cyclase"/>
    <property type="match status" value="1"/>
</dbReference>
<dbReference type="InterPro" id="IPR029787">
    <property type="entry name" value="Nucleotide_cyclase"/>
</dbReference>
<accession>A0A2M8WJC9</accession>
<dbReference type="InterPro" id="IPR046342">
    <property type="entry name" value="CBS_dom_sf"/>
</dbReference>
<dbReference type="GO" id="GO:1902201">
    <property type="term" value="P:negative regulation of bacterial-type flagellum-dependent cell motility"/>
    <property type="evidence" value="ECO:0007669"/>
    <property type="project" value="TreeGrafter"/>
</dbReference>
<protein>
    <submittedName>
        <fullName evidence="2">Diguanylate cyclase (GGDEF)-like protein</fullName>
    </submittedName>
</protein>
<gene>
    <name evidence="2" type="ORF">CLV34_2293</name>
</gene>
<dbReference type="EMBL" id="PGTZ01000009">
    <property type="protein sequence ID" value="PJI91034.1"/>
    <property type="molecule type" value="Genomic_DNA"/>
</dbReference>
<feature type="domain" description="GGDEF" evidence="1">
    <location>
        <begin position="181"/>
        <end position="317"/>
    </location>
</feature>
<dbReference type="Proteomes" id="UP000231586">
    <property type="component" value="Unassembled WGS sequence"/>
</dbReference>
<proteinExistence type="predicted"/>
<dbReference type="PROSITE" id="PS50887">
    <property type="entry name" value="GGDEF"/>
    <property type="match status" value="1"/>
</dbReference>
<dbReference type="GO" id="GO:0005886">
    <property type="term" value="C:plasma membrane"/>
    <property type="evidence" value="ECO:0007669"/>
    <property type="project" value="TreeGrafter"/>
</dbReference>
<dbReference type="Gene3D" id="3.30.70.270">
    <property type="match status" value="1"/>
</dbReference>
<organism evidence="2 3">
    <name type="scientific">Luteimicrobium subarcticum</name>
    <dbReference type="NCBI Taxonomy" id="620910"/>
    <lineage>
        <taxon>Bacteria</taxon>
        <taxon>Bacillati</taxon>
        <taxon>Actinomycetota</taxon>
        <taxon>Actinomycetes</taxon>
        <taxon>Micrococcales</taxon>
        <taxon>Luteimicrobium</taxon>
    </lineage>
</organism>
<dbReference type="GO" id="GO:0043709">
    <property type="term" value="P:cell adhesion involved in single-species biofilm formation"/>
    <property type="evidence" value="ECO:0007669"/>
    <property type="project" value="TreeGrafter"/>
</dbReference>
<comment type="caution">
    <text evidence="2">The sequence shown here is derived from an EMBL/GenBank/DDBJ whole genome shotgun (WGS) entry which is preliminary data.</text>
</comment>
<dbReference type="SMART" id="SM00267">
    <property type="entry name" value="GGDEF"/>
    <property type="match status" value="1"/>
</dbReference>
<dbReference type="InterPro" id="IPR050469">
    <property type="entry name" value="Diguanylate_Cyclase"/>
</dbReference>
<dbReference type="SUPFAM" id="SSF54631">
    <property type="entry name" value="CBS-domain pair"/>
    <property type="match status" value="1"/>
</dbReference>
<evidence type="ECO:0000313" key="2">
    <source>
        <dbReference type="EMBL" id="PJI91034.1"/>
    </source>
</evidence>
<dbReference type="AlphaFoldDB" id="A0A2M8WJC9"/>
<dbReference type="Pfam" id="PF00990">
    <property type="entry name" value="GGDEF"/>
    <property type="match status" value="1"/>
</dbReference>
<dbReference type="PANTHER" id="PTHR45138">
    <property type="entry name" value="REGULATORY COMPONENTS OF SENSORY TRANSDUCTION SYSTEM"/>
    <property type="match status" value="1"/>
</dbReference>
<evidence type="ECO:0000313" key="3">
    <source>
        <dbReference type="Proteomes" id="UP000231586"/>
    </source>
</evidence>
<name>A0A2M8WJC9_9MICO</name>
<dbReference type="GO" id="GO:0052621">
    <property type="term" value="F:diguanylate cyclase activity"/>
    <property type="evidence" value="ECO:0007669"/>
    <property type="project" value="TreeGrafter"/>
</dbReference>
<reference evidence="2 3" key="1">
    <citation type="submission" date="2017-11" db="EMBL/GenBank/DDBJ databases">
        <title>Genomic Encyclopedia of Archaeal and Bacterial Type Strains, Phase II (KMG-II): From Individual Species to Whole Genera.</title>
        <authorList>
            <person name="Goeker M."/>
        </authorList>
    </citation>
    <scope>NUCLEOTIDE SEQUENCE [LARGE SCALE GENOMIC DNA]</scope>
    <source>
        <strain evidence="2 3">DSM 22413</strain>
    </source>
</reference>
<dbReference type="InterPro" id="IPR043128">
    <property type="entry name" value="Rev_trsase/Diguanyl_cyclase"/>
</dbReference>
<keyword evidence="3" id="KW-1185">Reference proteome</keyword>
<dbReference type="NCBIfam" id="TIGR00254">
    <property type="entry name" value="GGDEF"/>
    <property type="match status" value="1"/>
</dbReference>
<dbReference type="PANTHER" id="PTHR45138:SF9">
    <property type="entry name" value="DIGUANYLATE CYCLASE DGCM-RELATED"/>
    <property type="match status" value="1"/>
</dbReference>
<dbReference type="InterPro" id="IPR000160">
    <property type="entry name" value="GGDEF_dom"/>
</dbReference>
<sequence>MARRVVPGRNGSLAGVVADLARPVAVVGSALPVGDLEVVFRDPGVSSVVVRDDAGSPRVGVVTRARLTSALTGRLGYGRAVLDRKPTASVADWAPLLVSPSTPVSEVATRAMARPDEQRYDDVLVAGESWACAATADVMRALVAALAQRSTRDPLTGMATRAAVWHGLTHRCSMARGSGGSRVVVVLLDVRGMTDINARYGGAAGDAVLVGIADRIRAALPRGCEAGRVDGDRFAVLGTLPAMDDARAAASAEGFRGHLISQLLTPPDGVEPSWWPTVHTSVVWSLAGGADPDELVREGERRLVAAAHAARGLARAS</sequence>
<evidence type="ECO:0000259" key="1">
    <source>
        <dbReference type="PROSITE" id="PS50887"/>
    </source>
</evidence>